<gene>
    <name evidence="7" type="primary">lepB</name>
    <name evidence="7" type="ORF">COT87_02700</name>
</gene>
<dbReference type="InterPro" id="IPR019758">
    <property type="entry name" value="Pept_S26A_signal_pept_1_CS"/>
</dbReference>
<dbReference type="InterPro" id="IPR019757">
    <property type="entry name" value="Pept_S26A_signal_pept_1_Lys-AS"/>
</dbReference>
<dbReference type="InterPro" id="IPR036286">
    <property type="entry name" value="LexA/Signal_pep-like_sf"/>
</dbReference>
<dbReference type="AlphaFoldDB" id="A0A2H0VKI1"/>
<feature type="compositionally biased region" description="Basic and acidic residues" evidence="5">
    <location>
        <begin position="427"/>
        <end position="449"/>
    </location>
</feature>
<dbReference type="InterPro" id="IPR000223">
    <property type="entry name" value="Pept_S26A_signal_pept_1"/>
</dbReference>
<dbReference type="GO" id="GO:0004252">
    <property type="term" value="F:serine-type endopeptidase activity"/>
    <property type="evidence" value="ECO:0007669"/>
    <property type="project" value="InterPro"/>
</dbReference>
<feature type="region of interest" description="Disordered" evidence="5">
    <location>
        <begin position="423"/>
        <end position="449"/>
    </location>
</feature>
<evidence type="ECO:0000256" key="1">
    <source>
        <dbReference type="ARBA" id="ARBA00000677"/>
    </source>
</evidence>
<dbReference type="EC" id="3.4.21.89" evidence="2 4"/>
<keyword evidence="4" id="KW-0812">Transmembrane</keyword>
<dbReference type="Pfam" id="PF10502">
    <property type="entry name" value="Peptidase_S26"/>
    <property type="match status" value="1"/>
</dbReference>
<comment type="subcellular location">
    <subcellularLocation>
        <location evidence="4">Membrane</location>
        <topology evidence="4">Single-pass type II membrane protein</topology>
    </subcellularLocation>
</comment>
<comment type="caution">
    <text evidence="7">The sequence shown here is derived from an EMBL/GenBank/DDBJ whole genome shotgun (WGS) entry which is preliminary data.</text>
</comment>
<keyword evidence="4" id="KW-1133">Transmembrane helix</keyword>
<proteinExistence type="inferred from homology"/>
<dbReference type="PRINTS" id="PR00727">
    <property type="entry name" value="LEADERPTASE"/>
</dbReference>
<evidence type="ECO:0000256" key="5">
    <source>
        <dbReference type="SAM" id="MobiDB-lite"/>
    </source>
</evidence>
<dbReference type="GO" id="GO:0016020">
    <property type="term" value="C:membrane"/>
    <property type="evidence" value="ECO:0007669"/>
    <property type="project" value="UniProtKB-SubCell"/>
</dbReference>
<name>A0A2H0VKI1_9BACT</name>
<dbReference type="InterPro" id="IPR035940">
    <property type="entry name" value="CAP_sf"/>
</dbReference>
<evidence type="ECO:0000256" key="3">
    <source>
        <dbReference type="ARBA" id="ARBA00022801"/>
    </source>
</evidence>
<dbReference type="EMBL" id="PFAF01000054">
    <property type="protein sequence ID" value="PIR98830.1"/>
    <property type="molecule type" value="Genomic_DNA"/>
</dbReference>
<dbReference type="PROSITE" id="PS00760">
    <property type="entry name" value="SPASE_I_2"/>
    <property type="match status" value="1"/>
</dbReference>
<dbReference type="PANTHER" id="PTHR43390">
    <property type="entry name" value="SIGNAL PEPTIDASE I"/>
    <property type="match status" value="1"/>
</dbReference>
<dbReference type="Proteomes" id="UP000230796">
    <property type="component" value="Unassembled WGS sequence"/>
</dbReference>
<keyword evidence="4" id="KW-0472">Membrane</keyword>
<keyword evidence="4" id="KW-0645">Protease</keyword>
<comment type="similarity">
    <text evidence="4">Belongs to the peptidase S26 family.</text>
</comment>
<dbReference type="PANTHER" id="PTHR43390:SF14">
    <property type="entry name" value="SIGNAL PEPTIDASE I"/>
    <property type="match status" value="1"/>
</dbReference>
<dbReference type="Gene3D" id="2.10.109.10">
    <property type="entry name" value="Umud Fragment, subunit A"/>
    <property type="match status" value="1"/>
</dbReference>
<accession>A0A2H0VKI1</accession>
<evidence type="ECO:0000313" key="8">
    <source>
        <dbReference type="Proteomes" id="UP000230796"/>
    </source>
</evidence>
<evidence type="ECO:0000256" key="4">
    <source>
        <dbReference type="RuleBase" id="RU362042"/>
    </source>
</evidence>
<dbReference type="CDD" id="cd06530">
    <property type="entry name" value="S26_SPase_I"/>
    <property type="match status" value="1"/>
</dbReference>
<dbReference type="NCBIfam" id="TIGR02227">
    <property type="entry name" value="sigpep_I_bact"/>
    <property type="match status" value="1"/>
</dbReference>
<sequence>MRKSQLIIHLVLVIISVPIIGMTWIEGSKVLGLKPLPVPVVGTGSMYPSLFWSVDEGGSEDESKAVIEEHRSTPHLYRRYEGITILGRTYFRRSLDFGDMVAFKNAKTREILQAEDKDASAGFIKRIIGMPGDTIELRDGFVYKNDSLLAEPYIASPRSSYGGTGLKDCESITIPPRKYFVLGDNRKVSSDSRFKLGLIDESEIEFVLPYNEQGIYRSLWRDTSQDDSLLGQPTLSSEEFVKLVNIKRDKQLSLKPSLNKSSTLRGQHLLTNKNTDYSMEQSIAQAGYSNIILGEFISYGHFSAQELVKNLLYHKANAKQILSKDYTDIGISAVNQDVAGCPTQIIVGHLGGYIPASYDQSTLENWRKLHGNLQEIIPSWEKAIDYNNIDQAKLSQLLEILRRRRSLAQEIVASMENKAWLSNSQEQRIKSDNADAAKAEELAKELNKE</sequence>
<dbReference type="InterPro" id="IPR019533">
    <property type="entry name" value="Peptidase_S26"/>
</dbReference>
<dbReference type="GO" id="GO:0009003">
    <property type="term" value="F:signal peptidase activity"/>
    <property type="evidence" value="ECO:0007669"/>
    <property type="project" value="UniProtKB-EC"/>
</dbReference>
<evidence type="ECO:0000256" key="2">
    <source>
        <dbReference type="ARBA" id="ARBA00013208"/>
    </source>
</evidence>
<protein>
    <recommendedName>
        <fullName evidence="2 4">Signal peptidase I</fullName>
        <ecNumber evidence="2 4">3.4.21.89</ecNumber>
    </recommendedName>
</protein>
<dbReference type="GO" id="GO:0006465">
    <property type="term" value="P:signal peptide processing"/>
    <property type="evidence" value="ECO:0007669"/>
    <property type="project" value="InterPro"/>
</dbReference>
<organism evidence="7 8">
    <name type="scientific">Candidatus Collierbacteria bacterium CG10_big_fil_rev_8_21_14_0_10_44_9</name>
    <dbReference type="NCBI Taxonomy" id="1974535"/>
    <lineage>
        <taxon>Bacteria</taxon>
        <taxon>Candidatus Collieribacteriota</taxon>
    </lineage>
</organism>
<evidence type="ECO:0000313" key="7">
    <source>
        <dbReference type="EMBL" id="PIR98830.1"/>
    </source>
</evidence>
<reference evidence="8" key="1">
    <citation type="submission" date="2017-09" db="EMBL/GenBank/DDBJ databases">
        <title>Depth-based differentiation of microbial function through sediment-hosted aquifers and enrichment of novel symbionts in the deep terrestrial subsurface.</title>
        <authorList>
            <person name="Probst A.J."/>
            <person name="Ladd B."/>
            <person name="Jarett J.K."/>
            <person name="Geller-Mcgrath D.E."/>
            <person name="Sieber C.M.K."/>
            <person name="Emerson J.B."/>
            <person name="Anantharaman K."/>
            <person name="Thomas B.C."/>
            <person name="Malmstrom R."/>
            <person name="Stieglmeier M."/>
            <person name="Klingl A."/>
            <person name="Woyke T."/>
            <person name="Ryan C.M."/>
            <person name="Banfield J.F."/>
        </authorList>
    </citation>
    <scope>NUCLEOTIDE SEQUENCE [LARGE SCALE GENOMIC DNA]</scope>
</reference>
<dbReference type="SUPFAM" id="SSF51306">
    <property type="entry name" value="LexA/Signal peptidase"/>
    <property type="match status" value="1"/>
</dbReference>
<keyword evidence="3 4" id="KW-0378">Hydrolase</keyword>
<feature type="transmembrane region" description="Helical" evidence="4">
    <location>
        <begin position="7"/>
        <end position="25"/>
    </location>
</feature>
<dbReference type="PROSITE" id="PS00761">
    <property type="entry name" value="SPASE_I_3"/>
    <property type="match status" value="1"/>
</dbReference>
<comment type="catalytic activity">
    <reaction evidence="1 4">
        <text>Cleavage of hydrophobic, N-terminal signal or leader sequences from secreted and periplasmic proteins.</text>
        <dbReference type="EC" id="3.4.21.89"/>
    </reaction>
</comment>
<evidence type="ECO:0000259" key="6">
    <source>
        <dbReference type="Pfam" id="PF10502"/>
    </source>
</evidence>
<feature type="domain" description="Peptidase S26" evidence="6">
    <location>
        <begin position="89"/>
        <end position="204"/>
    </location>
</feature>
<dbReference type="Gene3D" id="3.40.33.10">
    <property type="entry name" value="CAP"/>
    <property type="match status" value="1"/>
</dbReference>